<reference evidence="2" key="1">
    <citation type="submission" date="2023-07" db="EMBL/GenBank/DDBJ databases">
        <authorList>
            <person name="Kim M."/>
        </authorList>
    </citation>
    <scope>NUCLEOTIDE SEQUENCE</scope>
    <source>
        <strain evidence="2">BIUV-7</strain>
    </source>
</reference>
<evidence type="ECO:0000313" key="2">
    <source>
        <dbReference type="EMBL" id="MDO6414357.1"/>
    </source>
</evidence>
<feature type="domain" description="DUF64370" evidence="1">
    <location>
        <begin position="4"/>
        <end position="71"/>
    </location>
</feature>
<sequence length="74" mass="8032">MADSAVKKLARLRGEREVLDAREAELRREAAGEIGAALLQVGADAIEPAKLAKIVRQVVKLGEDEALKRLERVA</sequence>
<dbReference type="Proteomes" id="UP001169764">
    <property type="component" value="Unassembled WGS sequence"/>
</dbReference>
<accession>A0ABT8Y8Q5</accession>
<evidence type="ECO:0000259" key="1">
    <source>
        <dbReference type="Pfam" id="PF20031"/>
    </source>
</evidence>
<organism evidence="2 3">
    <name type="scientific">Sphingomonas natans</name>
    <dbReference type="NCBI Taxonomy" id="3063330"/>
    <lineage>
        <taxon>Bacteria</taxon>
        <taxon>Pseudomonadati</taxon>
        <taxon>Pseudomonadota</taxon>
        <taxon>Alphaproteobacteria</taxon>
        <taxon>Sphingomonadales</taxon>
        <taxon>Sphingomonadaceae</taxon>
        <taxon>Sphingomonas</taxon>
    </lineage>
</organism>
<comment type="caution">
    <text evidence="2">The sequence shown here is derived from an EMBL/GenBank/DDBJ whole genome shotgun (WGS) entry which is preliminary data.</text>
</comment>
<name>A0ABT8Y8Q5_9SPHN</name>
<dbReference type="Pfam" id="PF20031">
    <property type="entry name" value="DUF6437"/>
    <property type="match status" value="1"/>
</dbReference>
<dbReference type="RefSeq" id="WP_303541456.1">
    <property type="nucleotide sequence ID" value="NZ_JAUOTP010000003.1"/>
</dbReference>
<protein>
    <submittedName>
        <fullName evidence="2">DUF6437 family protein</fullName>
    </submittedName>
</protein>
<dbReference type="InterPro" id="IPR045496">
    <property type="entry name" value="DUF6437"/>
</dbReference>
<evidence type="ECO:0000313" key="3">
    <source>
        <dbReference type="Proteomes" id="UP001169764"/>
    </source>
</evidence>
<proteinExistence type="predicted"/>
<keyword evidence="3" id="KW-1185">Reference proteome</keyword>
<dbReference type="EMBL" id="JAUOTP010000003">
    <property type="protein sequence ID" value="MDO6414357.1"/>
    <property type="molecule type" value="Genomic_DNA"/>
</dbReference>
<gene>
    <name evidence="2" type="ORF">Q4F19_08190</name>
</gene>